<comment type="pathway">
    <text evidence="1">Nucleotide-sugar biosynthesis; UDP-alpha-D-glucuronate biosynthesis; UDP-alpha-D-glucuronate from UDP-alpha-D-glucose: step 1/1.</text>
</comment>
<dbReference type="EC" id="1.1.1.22" evidence="3"/>
<evidence type="ECO:0000256" key="3">
    <source>
        <dbReference type="ARBA" id="ARBA00012954"/>
    </source>
</evidence>
<dbReference type="Gene3D" id="1.20.5.100">
    <property type="entry name" value="Cytochrome c1, transmembrane anchor, C-terminal"/>
    <property type="match status" value="1"/>
</dbReference>
<evidence type="ECO:0000256" key="4">
    <source>
        <dbReference type="ARBA" id="ARBA00023002"/>
    </source>
</evidence>
<comment type="similarity">
    <text evidence="2">Belongs to the UDP-glucose/GDP-mannose dehydrogenase family.</text>
</comment>
<evidence type="ECO:0000256" key="5">
    <source>
        <dbReference type="ARBA" id="ARBA00023027"/>
    </source>
</evidence>
<keyword evidence="5" id="KW-0520">NAD</keyword>
<dbReference type="SUPFAM" id="SSF52413">
    <property type="entry name" value="UDP-glucose/GDP-mannose dehydrogenase C-terminal domain"/>
    <property type="match status" value="1"/>
</dbReference>
<evidence type="ECO:0000313" key="8">
    <source>
        <dbReference type="EMBL" id="GAG79445.1"/>
    </source>
</evidence>
<reference evidence="8" key="1">
    <citation type="journal article" date="2014" name="Front. Microbiol.">
        <title>High frequency of phylogenetically diverse reductive dehalogenase-homologous genes in deep subseafloor sedimentary metagenomes.</title>
        <authorList>
            <person name="Kawai M."/>
            <person name="Futagami T."/>
            <person name="Toyoda A."/>
            <person name="Takaki Y."/>
            <person name="Nishi S."/>
            <person name="Hori S."/>
            <person name="Arai W."/>
            <person name="Tsubouchi T."/>
            <person name="Morono Y."/>
            <person name="Uchiyama I."/>
            <person name="Ito T."/>
            <person name="Fujiyama A."/>
            <person name="Inagaki F."/>
            <person name="Takami H."/>
        </authorList>
    </citation>
    <scope>NUCLEOTIDE SEQUENCE</scope>
    <source>
        <strain evidence="8">Expedition CK06-06</strain>
    </source>
</reference>
<evidence type="ECO:0000256" key="6">
    <source>
        <dbReference type="ARBA" id="ARBA00047473"/>
    </source>
</evidence>
<dbReference type="PANTHER" id="PTHR43750">
    <property type="entry name" value="UDP-GLUCOSE 6-DEHYDROGENASE TUAD"/>
    <property type="match status" value="1"/>
</dbReference>
<dbReference type="PIRSF" id="PIRSF500134">
    <property type="entry name" value="UDPglc_DH_bac"/>
    <property type="match status" value="1"/>
</dbReference>
<dbReference type="SUPFAM" id="SSF51735">
    <property type="entry name" value="NAD(P)-binding Rossmann-fold domains"/>
    <property type="match status" value="1"/>
</dbReference>
<sequence length="298" mass="33187">IFQSHPTDFPSTDKIASNPEFLKEGAAIEDFQRPDRVVVGVRTPEVAEKLRRLYSPFLRTERPFLVMSPESAEMTKYVANSLLATKISFINEIANLCERMEANVDDVRRGIGHDSRIGFSFLFPGVGYGGSCFPKDVQALSAMARERSSELTILQAVHGANLAQKQVLGKKIAEHFDGNLEGRRIALWGLAFKPRTDDIRDAPSLELIDVLLAARVKIRVFDPEAMQNVQDRYGSALEYASSPLDAVTNADALAIVTEWGDFRRPDFKALKAAMASHVIFDGRNLFDRAEMLSSGFLY</sequence>
<dbReference type="GO" id="GO:0003979">
    <property type="term" value="F:UDP-glucose 6-dehydrogenase activity"/>
    <property type="evidence" value="ECO:0007669"/>
    <property type="project" value="UniProtKB-EC"/>
</dbReference>
<dbReference type="InterPro" id="IPR001732">
    <property type="entry name" value="UDP-Glc/GDP-Man_DH_N"/>
</dbReference>
<dbReference type="InterPro" id="IPR036291">
    <property type="entry name" value="NAD(P)-bd_dom_sf"/>
</dbReference>
<dbReference type="InterPro" id="IPR028357">
    <property type="entry name" value="UDPglc_DH_bac"/>
</dbReference>
<dbReference type="SMART" id="SM00984">
    <property type="entry name" value="UDPG_MGDP_dh_C"/>
    <property type="match status" value="1"/>
</dbReference>
<dbReference type="Gene3D" id="3.40.50.720">
    <property type="entry name" value="NAD(P)-binding Rossmann-like Domain"/>
    <property type="match status" value="2"/>
</dbReference>
<feature type="domain" description="UDP-glucose/GDP-mannose dehydrogenase C-terminal" evidence="7">
    <location>
        <begin position="186"/>
        <end position="288"/>
    </location>
</feature>
<dbReference type="AlphaFoldDB" id="X1AAF9"/>
<dbReference type="Pfam" id="PF03720">
    <property type="entry name" value="UDPG_MGDP_dh_C"/>
    <property type="match status" value="1"/>
</dbReference>
<dbReference type="InterPro" id="IPR014027">
    <property type="entry name" value="UDP-Glc/GDP-Man_DH_C"/>
</dbReference>
<dbReference type="NCBIfam" id="TIGR03026">
    <property type="entry name" value="NDP-sugDHase"/>
    <property type="match status" value="1"/>
</dbReference>
<dbReference type="InterPro" id="IPR008927">
    <property type="entry name" value="6-PGluconate_DH-like_C_sf"/>
</dbReference>
<feature type="non-terminal residue" evidence="8">
    <location>
        <position position="1"/>
    </location>
</feature>
<accession>X1AAF9</accession>
<dbReference type="InterPro" id="IPR017476">
    <property type="entry name" value="UDP-Glc/GDP-Man"/>
</dbReference>
<dbReference type="Pfam" id="PF00984">
    <property type="entry name" value="UDPG_MGDP_dh"/>
    <property type="match status" value="1"/>
</dbReference>
<comment type="caution">
    <text evidence="8">The sequence shown here is derived from an EMBL/GenBank/DDBJ whole genome shotgun (WGS) entry which is preliminary data.</text>
</comment>
<dbReference type="GO" id="GO:0051287">
    <property type="term" value="F:NAD binding"/>
    <property type="evidence" value="ECO:0007669"/>
    <property type="project" value="InterPro"/>
</dbReference>
<evidence type="ECO:0000259" key="7">
    <source>
        <dbReference type="SMART" id="SM00984"/>
    </source>
</evidence>
<dbReference type="PIRSF" id="PIRSF000124">
    <property type="entry name" value="UDPglc_GDPman_dh"/>
    <property type="match status" value="1"/>
</dbReference>
<dbReference type="InterPro" id="IPR036220">
    <property type="entry name" value="UDP-Glc/GDP-Man_DH_C_sf"/>
</dbReference>
<evidence type="ECO:0000256" key="1">
    <source>
        <dbReference type="ARBA" id="ARBA00004701"/>
    </source>
</evidence>
<dbReference type="GO" id="GO:0006065">
    <property type="term" value="P:UDP-glucuronate biosynthetic process"/>
    <property type="evidence" value="ECO:0007669"/>
    <property type="project" value="UniProtKB-UniPathway"/>
</dbReference>
<keyword evidence="4" id="KW-0560">Oxidoreductase</keyword>
<dbReference type="GO" id="GO:0000271">
    <property type="term" value="P:polysaccharide biosynthetic process"/>
    <property type="evidence" value="ECO:0007669"/>
    <property type="project" value="InterPro"/>
</dbReference>
<dbReference type="Pfam" id="PF03721">
    <property type="entry name" value="UDPG_MGDP_dh_N"/>
    <property type="match status" value="1"/>
</dbReference>
<proteinExistence type="inferred from homology"/>
<name>X1AAF9_9ZZZZ</name>
<gene>
    <name evidence="8" type="ORF">S01H4_33415</name>
</gene>
<dbReference type="PANTHER" id="PTHR43750:SF3">
    <property type="entry name" value="UDP-GLUCOSE 6-DEHYDROGENASE TUAD"/>
    <property type="match status" value="1"/>
</dbReference>
<evidence type="ECO:0000256" key="2">
    <source>
        <dbReference type="ARBA" id="ARBA00006601"/>
    </source>
</evidence>
<comment type="catalytic activity">
    <reaction evidence="6">
        <text>UDP-alpha-D-glucose + 2 NAD(+) + H2O = UDP-alpha-D-glucuronate + 2 NADH + 3 H(+)</text>
        <dbReference type="Rhea" id="RHEA:23596"/>
        <dbReference type="ChEBI" id="CHEBI:15377"/>
        <dbReference type="ChEBI" id="CHEBI:15378"/>
        <dbReference type="ChEBI" id="CHEBI:57540"/>
        <dbReference type="ChEBI" id="CHEBI:57945"/>
        <dbReference type="ChEBI" id="CHEBI:58052"/>
        <dbReference type="ChEBI" id="CHEBI:58885"/>
        <dbReference type="EC" id="1.1.1.22"/>
    </reaction>
</comment>
<dbReference type="InterPro" id="IPR014026">
    <property type="entry name" value="UDP-Glc/GDP-Man_DH_dimer"/>
</dbReference>
<organism evidence="8">
    <name type="scientific">marine sediment metagenome</name>
    <dbReference type="NCBI Taxonomy" id="412755"/>
    <lineage>
        <taxon>unclassified sequences</taxon>
        <taxon>metagenomes</taxon>
        <taxon>ecological metagenomes</taxon>
    </lineage>
</organism>
<dbReference type="UniPathway" id="UPA00038">
    <property type="reaction ID" value="UER00491"/>
</dbReference>
<dbReference type="SUPFAM" id="SSF48179">
    <property type="entry name" value="6-phosphogluconate dehydrogenase C-terminal domain-like"/>
    <property type="match status" value="1"/>
</dbReference>
<dbReference type="EMBL" id="BART01017583">
    <property type="protein sequence ID" value="GAG79445.1"/>
    <property type="molecule type" value="Genomic_DNA"/>
</dbReference>
<protein>
    <recommendedName>
        <fullName evidence="3">UDP-glucose 6-dehydrogenase</fullName>
        <ecNumber evidence="3">1.1.1.22</ecNumber>
    </recommendedName>
</protein>
<feature type="non-terminal residue" evidence="8">
    <location>
        <position position="298"/>
    </location>
</feature>